<comment type="caution">
    <text evidence="2">The sequence shown here is derived from an EMBL/GenBank/DDBJ whole genome shotgun (WGS) entry which is preliminary data.</text>
</comment>
<protein>
    <recommendedName>
        <fullName evidence="4">Tetratricopeptide repeat protein</fullName>
    </recommendedName>
</protein>
<evidence type="ECO:0000313" key="3">
    <source>
        <dbReference type="Proteomes" id="UP001149142"/>
    </source>
</evidence>
<accession>A0ABT4S135</accession>
<dbReference type="InterPro" id="IPR011990">
    <property type="entry name" value="TPR-like_helical_dom_sf"/>
</dbReference>
<dbReference type="EMBL" id="JAPFGC010000002">
    <property type="protein sequence ID" value="MDA0177788.1"/>
    <property type="molecule type" value="Genomic_DNA"/>
</dbReference>
<sequence length="233" mass="26339">MKHLIYAVIVLFSLNITAQNNNDLIAHYEAYYKQMKTQGDVQGIINALTHLNVLKPSKERKDTLAYVYYKNNKFNQALNTIGIEDNANDSDMALEVKAVALKTLGELELALPFYLKIYNKTENPQVAYEIAEINLNLNKLTEAKNYVNLGLSKVTDKQGKTYFETQQPYTVPLKAGFYYLDALIIYNQNKENNLGLAVNKLDEAIALAPAFNMANIAKNALMQQKKESTTTKE</sequence>
<keyword evidence="3" id="KW-1185">Reference proteome</keyword>
<evidence type="ECO:0000256" key="1">
    <source>
        <dbReference type="SAM" id="SignalP"/>
    </source>
</evidence>
<evidence type="ECO:0000313" key="2">
    <source>
        <dbReference type="EMBL" id="MDA0177788.1"/>
    </source>
</evidence>
<evidence type="ECO:0008006" key="4">
    <source>
        <dbReference type="Google" id="ProtNLM"/>
    </source>
</evidence>
<keyword evidence="1" id="KW-0732">Signal</keyword>
<feature type="chain" id="PRO_5047333803" description="Tetratricopeptide repeat protein" evidence="1">
    <location>
        <begin position="19"/>
        <end position="233"/>
    </location>
</feature>
<dbReference type="Gene3D" id="1.25.40.10">
    <property type="entry name" value="Tetratricopeptide repeat domain"/>
    <property type="match status" value="1"/>
</dbReference>
<dbReference type="Proteomes" id="UP001149142">
    <property type="component" value="Unassembled WGS sequence"/>
</dbReference>
<dbReference type="SUPFAM" id="SSF48452">
    <property type="entry name" value="TPR-like"/>
    <property type="match status" value="1"/>
</dbReference>
<proteinExistence type="predicted"/>
<feature type="signal peptide" evidence="1">
    <location>
        <begin position="1"/>
        <end position="18"/>
    </location>
</feature>
<name>A0ABT4S135_9FLAO</name>
<reference evidence="2" key="1">
    <citation type="submission" date="2022-11" db="EMBL/GenBank/DDBJ databases">
        <title>Refractory cell wall polysaccharides provide important carbon source for microbial heterotrophs in the hadal ocean.</title>
        <authorList>
            <person name="Zhu X."/>
        </authorList>
    </citation>
    <scope>NUCLEOTIDE SEQUENCE</scope>
    <source>
        <strain evidence="2">MTRN7</strain>
    </source>
</reference>
<dbReference type="RefSeq" id="WP_106687939.1">
    <property type="nucleotide sequence ID" value="NZ_CAXQEU010000098.1"/>
</dbReference>
<gene>
    <name evidence="2" type="ORF">OOZ35_09820</name>
</gene>
<organism evidence="2 3">
    <name type="scientific">Mesoflavibacter profundi</name>
    <dbReference type="NCBI Taxonomy" id="2708110"/>
    <lineage>
        <taxon>Bacteria</taxon>
        <taxon>Pseudomonadati</taxon>
        <taxon>Bacteroidota</taxon>
        <taxon>Flavobacteriia</taxon>
        <taxon>Flavobacteriales</taxon>
        <taxon>Flavobacteriaceae</taxon>
        <taxon>Mesoflavibacter</taxon>
    </lineage>
</organism>